<feature type="transmembrane region" description="Helical" evidence="1">
    <location>
        <begin position="218"/>
        <end position="238"/>
    </location>
</feature>
<comment type="caution">
    <text evidence="2">The sequence shown here is derived from an EMBL/GenBank/DDBJ whole genome shotgun (WGS) entry which is preliminary data.</text>
</comment>
<feature type="transmembrane region" description="Helical" evidence="1">
    <location>
        <begin position="244"/>
        <end position="265"/>
    </location>
</feature>
<keyword evidence="1" id="KW-0812">Transmembrane</keyword>
<dbReference type="Proteomes" id="UP000031030">
    <property type="component" value="Unassembled WGS sequence"/>
</dbReference>
<protein>
    <submittedName>
        <fullName evidence="2">Uncharacterized protein</fullName>
    </submittedName>
</protein>
<proteinExistence type="predicted"/>
<evidence type="ECO:0000313" key="2">
    <source>
        <dbReference type="EMBL" id="KHK97758.1"/>
    </source>
</evidence>
<dbReference type="AlphaFoldDB" id="A0A0B2A7T1"/>
<sequence>MNGQLAPQRRRTTAATGVAARMVLAWVDCYTSGVSTQAAERRRAEIHSDLWEQQADARANGRPPSAVSLSIARRAVFGAPADLLWVRKQRAASRGLPTEQKARSMNIATRLIVRWWWAFGAALLAAWGLTQSIGQLLEPGMPYLAGTIQGLTVSTLLIAGIALRRWMPRTAAALVVAGGATFAMLTWAPVVMAIGILVVLGAGAEVVRLTAQGDPGRVAAVVGGLIAIGATPIGYAVAGHDAGAVGLLWFALGAAGVALLIAAGAHRTTGMRAA</sequence>
<keyword evidence="1" id="KW-0472">Membrane</keyword>
<reference evidence="2 3" key="1">
    <citation type="submission" date="2014-11" db="EMBL/GenBank/DDBJ databases">
        <title>Genome sequence of Microbacterium mangrovi MUSC 115(T).</title>
        <authorList>
            <person name="Lee L.-H."/>
        </authorList>
    </citation>
    <scope>NUCLEOTIDE SEQUENCE [LARGE SCALE GENOMIC DNA]</scope>
    <source>
        <strain evidence="2 3">MUSC 115</strain>
    </source>
</reference>
<accession>A0A0B2A7T1</accession>
<feature type="transmembrane region" description="Helical" evidence="1">
    <location>
        <begin position="170"/>
        <end position="187"/>
    </location>
</feature>
<gene>
    <name evidence="2" type="ORF">LK09_09625</name>
</gene>
<evidence type="ECO:0000256" key="1">
    <source>
        <dbReference type="SAM" id="Phobius"/>
    </source>
</evidence>
<dbReference type="EMBL" id="JTDK01000008">
    <property type="protein sequence ID" value="KHK97758.1"/>
    <property type="molecule type" value="Genomic_DNA"/>
</dbReference>
<keyword evidence="1" id="KW-1133">Transmembrane helix</keyword>
<organism evidence="2 3">
    <name type="scientific">Microbacterium mangrovi</name>
    <dbReference type="NCBI Taxonomy" id="1348253"/>
    <lineage>
        <taxon>Bacteria</taxon>
        <taxon>Bacillati</taxon>
        <taxon>Actinomycetota</taxon>
        <taxon>Actinomycetes</taxon>
        <taxon>Micrococcales</taxon>
        <taxon>Microbacteriaceae</taxon>
        <taxon>Microbacterium</taxon>
    </lineage>
</organism>
<evidence type="ECO:0000313" key="3">
    <source>
        <dbReference type="Proteomes" id="UP000031030"/>
    </source>
</evidence>
<feature type="transmembrane region" description="Helical" evidence="1">
    <location>
        <begin position="141"/>
        <end position="163"/>
    </location>
</feature>
<feature type="transmembrane region" description="Helical" evidence="1">
    <location>
        <begin position="111"/>
        <end position="129"/>
    </location>
</feature>
<keyword evidence="3" id="KW-1185">Reference proteome</keyword>
<name>A0A0B2A7T1_9MICO</name>